<dbReference type="Proteomes" id="UP001168821">
    <property type="component" value="Unassembled WGS sequence"/>
</dbReference>
<dbReference type="AlphaFoldDB" id="A0AA38LZS9"/>
<dbReference type="InterPro" id="IPR034733">
    <property type="entry name" value="AcCoA_carboxyl_beta"/>
</dbReference>
<reference evidence="2" key="1">
    <citation type="journal article" date="2023" name="G3 (Bethesda)">
        <title>Whole genome assemblies of Zophobas morio and Tenebrio molitor.</title>
        <authorList>
            <person name="Kaur S."/>
            <person name="Stinson S.A."/>
            <person name="diCenzo G.C."/>
        </authorList>
    </citation>
    <scope>NUCLEOTIDE SEQUENCE</scope>
    <source>
        <strain evidence="2">QUZm001</strain>
    </source>
</reference>
<proteinExistence type="predicted"/>
<accession>A0AA38LZS9</accession>
<dbReference type="PANTHER" id="PTHR45728:SF3">
    <property type="entry name" value="ACETYL-COA CARBOXYLASE"/>
    <property type="match status" value="1"/>
</dbReference>
<dbReference type="EMBL" id="JALNTZ010001139">
    <property type="protein sequence ID" value="KAJ3628677.1"/>
    <property type="molecule type" value="Genomic_DNA"/>
</dbReference>
<evidence type="ECO:0000313" key="2">
    <source>
        <dbReference type="EMBL" id="KAJ3628677.1"/>
    </source>
</evidence>
<dbReference type="InterPro" id="IPR011763">
    <property type="entry name" value="COA_CT_C"/>
</dbReference>
<dbReference type="Gene3D" id="3.90.226.10">
    <property type="entry name" value="2-enoyl-CoA Hydratase, Chain A, domain 1"/>
    <property type="match status" value="1"/>
</dbReference>
<evidence type="ECO:0000313" key="3">
    <source>
        <dbReference type="Proteomes" id="UP001168821"/>
    </source>
</evidence>
<dbReference type="SUPFAM" id="SSF52096">
    <property type="entry name" value="ClpP/crotonase"/>
    <property type="match status" value="1"/>
</dbReference>
<name>A0AA38LZS9_9CUCU</name>
<dbReference type="GO" id="GO:0003989">
    <property type="term" value="F:acetyl-CoA carboxylase activity"/>
    <property type="evidence" value="ECO:0007669"/>
    <property type="project" value="InterPro"/>
</dbReference>
<sequence>MRDMHNEILKYGAQIVDSLKDFRQPVLVYIPPAGELRGGAWVVVDPAINPDMVEMYAAEGARGRRIIREVLLCLFKGILFRRYSRARRHRGNKVPPRGAAKGF</sequence>
<protein>
    <recommendedName>
        <fullName evidence="1">CoA carboxyltransferase C-terminal domain-containing protein</fullName>
    </recommendedName>
</protein>
<dbReference type="Pfam" id="PF01039">
    <property type="entry name" value="Carboxyl_trans"/>
    <property type="match status" value="1"/>
</dbReference>
<dbReference type="InterPro" id="IPR049076">
    <property type="entry name" value="ACCA"/>
</dbReference>
<dbReference type="PROSITE" id="PS50989">
    <property type="entry name" value="COA_CT_CTER"/>
    <property type="match status" value="1"/>
</dbReference>
<organism evidence="2 3">
    <name type="scientific">Zophobas morio</name>
    <dbReference type="NCBI Taxonomy" id="2755281"/>
    <lineage>
        <taxon>Eukaryota</taxon>
        <taxon>Metazoa</taxon>
        <taxon>Ecdysozoa</taxon>
        <taxon>Arthropoda</taxon>
        <taxon>Hexapoda</taxon>
        <taxon>Insecta</taxon>
        <taxon>Pterygota</taxon>
        <taxon>Neoptera</taxon>
        <taxon>Endopterygota</taxon>
        <taxon>Coleoptera</taxon>
        <taxon>Polyphaga</taxon>
        <taxon>Cucujiformia</taxon>
        <taxon>Tenebrionidae</taxon>
        <taxon>Zophobas</taxon>
    </lineage>
</organism>
<dbReference type="GO" id="GO:0006633">
    <property type="term" value="P:fatty acid biosynthetic process"/>
    <property type="evidence" value="ECO:0007669"/>
    <property type="project" value="TreeGrafter"/>
</dbReference>
<comment type="caution">
    <text evidence="2">The sequence shown here is derived from an EMBL/GenBank/DDBJ whole genome shotgun (WGS) entry which is preliminary data.</text>
</comment>
<dbReference type="InterPro" id="IPR029045">
    <property type="entry name" value="ClpP/crotonase-like_dom_sf"/>
</dbReference>
<gene>
    <name evidence="2" type="ORF">Zmor_003981</name>
</gene>
<evidence type="ECO:0000259" key="1">
    <source>
        <dbReference type="PROSITE" id="PS50989"/>
    </source>
</evidence>
<feature type="domain" description="CoA carboxyltransferase C-terminal" evidence="1">
    <location>
        <begin position="1"/>
        <end position="103"/>
    </location>
</feature>
<keyword evidence="3" id="KW-1185">Reference proteome</keyword>
<dbReference type="PANTHER" id="PTHR45728">
    <property type="entry name" value="ACETYL-COA CARBOXYLASE, ISOFORM A"/>
    <property type="match status" value="1"/>
</dbReference>